<organism evidence="2 3">
    <name type="scientific">Chara braunii</name>
    <name type="common">Braun's stonewort</name>
    <dbReference type="NCBI Taxonomy" id="69332"/>
    <lineage>
        <taxon>Eukaryota</taxon>
        <taxon>Viridiplantae</taxon>
        <taxon>Streptophyta</taxon>
        <taxon>Charophyceae</taxon>
        <taxon>Charales</taxon>
        <taxon>Characeae</taxon>
        <taxon>Chara</taxon>
    </lineage>
</organism>
<comment type="caution">
    <text evidence="2">The sequence shown here is derived from an EMBL/GenBank/DDBJ whole genome shotgun (WGS) entry which is preliminary data.</text>
</comment>
<proteinExistence type="predicted"/>
<keyword evidence="3" id="KW-1185">Reference proteome</keyword>
<reference evidence="2 3" key="1">
    <citation type="journal article" date="2018" name="Cell">
        <title>The Chara Genome: Secondary Complexity and Implications for Plant Terrestrialization.</title>
        <authorList>
            <person name="Nishiyama T."/>
            <person name="Sakayama H."/>
            <person name="Vries J.D."/>
            <person name="Buschmann H."/>
            <person name="Saint-Marcoux D."/>
            <person name="Ullrich K.K."/>
            <person name="Haas F.B."/>
            <person name="Vanderstraeten L."/>
            <person name="Becker D."/>
            <person name="Lang D."/>
            <person name="Vosolsobe S."/>
            <person name="Rombauts S."/>
            <person name="Wilhelmsson P.K.I."/>
            <person name="Janitza P."/>
            <person name="Kern R."/>
            <person name="Heyl A."/>
            <person name="Rumpler F."/>
            <person name="Villalobos L.I.A.C."/>
            <person name="Clay J.M."/>
            <person name="Skokan R."/>
            <person name="Toyoda A."/>
            <person name="Suzuki Y."/>
            <person name="Kagoshima H."/>
            <person name="Schijlen E."/>
            <person name="Tajeshwar N."/>
            <person name="Catarino B."/>
            <person name="Hetherington A.J."/>
            <person name="Saltykova A."/>
            <person name="Bonnot C."/>
            <person name="Breuninger H."/>
            <person name="Symeonidi A."/>
            <person name="Radhakrishnan G.V."/>
            <person name="Van Nieuwerburgh F."/>
            <person name="Deforce D."/>
            <person name="Chang C."/>
            <person name="Karol K.G."/>
            <person name="Hedrich R."/>
            <person name="Ulvskov P."/>
            <person name="Glockner G."/>
            <person name="Delwiche C.F."/>
            <person name="Petrasek J."/>
            <person name="Van de Peer Y."/>
            <person name="Friml J."/>
            <person name="Beilby M."/>
            <person name="Dolan L."/>
            <person name="Kohara Y."/>
            <person name="Sugano S."/>
            <person name="Fujiyama A."/>
            <person name="Delaux P.-M."/>
            <person name="Quint M."/>
            <person name="TheiBen G."/>
            <person name="Hagemann M."/>
            <person name="Harholt J."/>
            <person name="Dunand C."/>
            <person name="Zachgo S."/>
            <person name="Langdale J."/>
            <person name="Maumus F."/>
            <person name="Straeten D.V.D."/>
            <person name="Gould S.B."/>
            <person name="Rensing S.A."/>
        </authorList>
    </citation>
    <scope>NUCLEOTIDE SEQUENCE [LARGE SCALE GENOMIC DNA]</scope>
    <source>
        <strain evidence="2 3">S276</strain>
    </source>
</reference>
<evidence type="ECO:0000313" key="3">
    <source>
        <dbReference type="Proteomes" id="UP000265515"/>
    </source>
</evidence>
<dbReference type="Gene3D" id="2.60.120.200">
    <property type="match status" value="1"/>
</dbReference>
<dbReference type="SUPFAM" id="SSF49899">
    <property type="entry name" value="Concanavalin A-like lectins/glucanases"/>
    <property type="match status" value="1"/>
</dbReference>
<dbReference type="AlphaFoldDB" id="A0A388JL21"/>
<feature type="transmembrane region" description="Helical" evidence="1">
    <location>
        <begin position="9"/>
        <end position="29"/>
    </location>
</feature>
<protein>
    <recommendedName>
        <fullName evidence="4">GH16 domain-containing protein</fullName>
    </recommendedName>
</protein>
<keyword evidence="1" id="KW-1133">Transmembrane helix</keyword>
<evidence type="ECO:0000313" key="2">
    <source>
        <dbReference type="EMBL" id="GBG47082.1"/>
    </source>
</evidence>
<dbReference type="InterPro" id="IPR013320">
    <property type="entry name" value="ConA-like_dom_sf"/>
</dbReference>
<keyword evidence="1" id="KW-0472">Membrane</keyword>
<evidence type="ECO:0000256" key="1">
    <source>
        <dbReference type="SAM" id="Phobius"/>
    </source>
</evidence>
<keyword evidence="1" id="KW-0812">Transmembrane</keyword>
<name>A0A388JL21_CHABU</name>
<accession>A0A388JL21</accession>
<sequence>PLEGLHHQAISMASTMALLLIAPVIMILMECGHTFGDGGMLVAALDAQASQENGAAASSSSTVVATSSSDLSFSGRLWHRRTSAGVEEPGTNDWDGSLATMDEQGKLHLTISRNAQGGWSCTEVLLPLTLGYGTYTVQTVQVSSPINGMHENVVLGLFTYADDPQSELSNPHREFDVEVAKWGVASDATNTQYAVQPYQLPGQRLRFTVAGQDSTTHTMPWSPSFVSWTSTSASSGAVLQTWSFESSPEVGAVPSPSSEVFHINLWLFRASLPQDHADVEVVIDSFSLTPLKAPGRKLLSLQRYPRHHRPRSASSP</sequence>
<gene>
    <name evidence="2" type="ORF">CBR_g80594</name>
</gene>
<dbReference type="Proteomes" id="UP000265515">
    <property type="component" value="Unassembled WGS sequence"/>
</dbReference>
<dbReference type="Gramene" id="GBG47082">
    <property type="protein sequence ID" value="GBG47082"/>
    <property type="gene ID" value="CBR_g80594"/>
</dbReference>
<feature type="non-terminal residue" evidence="2">
    <location>
        <position position="1"/>
    </location>
</feature>
<evidence type="ECO:0008006" key="4">
    <source>
        <dbReference type="Google" id="ProtNLM"/>
    </source>
</evidence>
<dbReference type="EMBL" id="BFEA01004423">
    <property type="protein sequence ID" value="GBG47082.1"/>
    <property type="molecule type" value="Genomic_DNA"/>
</dbReference>